<protein>
    <submittedName>
        <fullName evidence="2">Uncharacterized protein</fullName>
    </submittedName>
</protein>
<name>A0A194VW20_CYTMA</name>
<feature type="compositionally biased region" description="Polar residues" evidence="1">
    <location>
        <begin position="1"/>
        <end position="10"/>
    </location>
</feature>
<feature type="region of interest" description="Disordered" evidence="1">
    <location>
        <begin position="608"/>
        <end position="628"/>
    </location>
</feature>
<accession>A0A194VW20</accession>
<feature type="compositionally biased region" description="Polar residues" evidence="1">
    <location>
        <begin position="420"/>
        <end position="430"/>
    </location>
</feature>
<dbReference type="EMBL" id="CM003101">
    <property type="protein sequence ID" value="KUI68192.1"/>
    <property type="molecule type" value="Genomic_DNA"/>
</dbReference>
<evidence type="ECO:0000256" key="1">
    <source>
        <dbReference type="SAM" id="MobiDB-lite"/>
    </source>
</evidence>
<reference evidence="2" key="1">
    <citation type="submission" date="2014-12" db="EMBL/GenBank/DDBJ databases">
        <title>Genome Sequence of Valsa Canker Pathogens Uncovers a Specific Adaption of Colonization on Woody Bark.</title>
        <authorList>
            <person name="Yin Z."/>
            <person name="Liu H."/>
            <person name="Gao X."/>
            <person name="Li Z."/>
            <person name="Song N."/>
            <person name="Ke X."/>
            <person name="Dai Q."/>
            <person name="Wu Y."/>
            <person name="Sun Y."/>
            <person name="Xu J.-R."/>
            <person name="Kang Z.K."/>
            <person name="Wang L."/>
            <person name="Huang L."/>
        </authorList>
    </citation>
    <scope>NUCLEOTIDE SEQUENCE [LARGE SCALE GENOMIC DNA]</scope>
    <source>
        <strain evidence="2">03-8</strain>
    </source>
</reference>
<evidence type="ECO:0000313" key="3">
    <source>
        <dbReference type="Proteomes" id="UP000078559"/>
    </source>
</evidence>
<organism evidence="2 3">
    <name type="scientific">Cytospora mali</name>
    <name type="common">Apple Valsa canker fungus</name>
    <name type="synonym">Valsa mali</name>
    <dbReference type="NCBI Taxonomy" id="578113"/>
    <lineage>
        <taxon>Eukaryota</taxon>
        <taxon>Fungi</taxon>
        <taxon>Dikarya</taxon>
        <taxon>Ascomycota</taxon>
        <taxon>Pezizomycotina</taxon>
        <taxon>Sordariomycetes</taxon>
        <taxon>Sordariomycetidae</taxon>
        <taxon>Diaporthales</taxon>
        <taxon>Cytosporaceae</taxon>
        <taxon>Cytospora</taxon>
    </lineage>
</organism>
<gene>
    <name evidence="2" type="ORF">VM1G_04474</name>
</gene>
<feature type="compositionally biased region" description="Low complexity" evidence="1">
    <location>
        <begin position="121"/>
        <end position="144"/>
    </location>
</feature>
<dbReference type="OrthoDB" id="5404004at2759"/>
<feature type="region of interest" description="Disordered" evidence="1">
    <location>
        <begin position="1"/>
        <end position="76"/>
    </location>
</feature>
<dbReference type="Proteomes" id="UP000078559">
    <property type="component" value="Chromosome 4"/>
</dbReference>
<feature type="compositionally biased region" description="Basic and acidic residues" evidence="1">
    <location>
        <begin position="22"/>
        <end position="31"/>
    </location>
</feature>
<dbReference type="AlphaFoldDB" id="A0A194VW20"/>
<feature type="region of interest" description="Disordered" evidence="1">
    <location>
        <begin position="322"/>
        <end position="533"/>
    </location>
</feature>
<keyword evidence="3" id="KW-1185">Reference proteome</keyword>
<sequence length="644" mass="69816">MSHPRPSTSGGLPPKGSSGANLDKRMSKDDMFFNSARKKHTVDKRMSRDDMHLRGRAMSQHRVPVRGSPLTPEYSPQYPVIHEVSIPVRMQTPESMTSGEVPIGMALGSPSLPTADASKRPAQLSSASSQAAVSSQPSAAPAAPTGSLQRKRTGRRTLFGLFGGSKKKEEAQVPVQVEAGKSTTTLGRLRAASTSTVNVSAKGTPTRSNTQTERKAPKHKPIIIRSQTLSHGADEPATQPESSRRPSLKSKASEPYMRKGNVYQRSQPNPAVPPIPSFLDVKIPDTTLERYSVMFSDVLNEGPKQEPAGSLLARRQATLERLKMLKTPTETEDTEKEISRQRRATSPQPAPTPKLALFPMPPAGRITPGMETPKSQPRLARSNTSPGRFPSPVQATFDFRHGPPTVRVPHAKNLTVPNPFENSPPQTTSRPGRKEQEPIYPTDTSFHFGPDETEPQPILESPTEIDSPAEFIITQPFKPTLHEPQWQMISPPSASTTSGTPSIQSSTTSGGRRRSPSAASSTTTLTKPSTEIDDPEVAFQNAVEVSIARQISISRQQRQLLRPLQARRATGAGAGAIAGARANVGPLGVTVVKAPTPTRRLTDEEAIKETKMNTPRVVNPRENPVNPAHLMMNRKSSWAVVEGE</sequence>
<feature type="compositionally biased region" description="Low complexity" evidence="1">
    <location>
        <begin position="490"/>
        <end position="529"/>
    </location>
</feature>
<feature type="compositionally biased region" description="Basic and acidic residues" evidence="1">
    <location>
        <begin position="43"/>
        <end position="53"/>
    </location>
</feature>
<evidence type="ECO:0000313" key="2">
    <source>
        <dbReference type="EMBL" id="KUI68192.1"/>
    </source>
</evidence>
<feature type="region of interest" description="Disordered" evidence="1">
    <location>
        <begin position="95"/>
        <end position="277"/>
    </location>
</feature>
<feature type="compositionally biased region" description="Polar residues" evidence="1">
    <location>
        <begin position="181"/>
        <end position="211"/>
    </location>
</feature>
<proteinExistence type="predicted"/>